<sequence length="294" mass="31292">MSFDAALSAHLQSGATTTCHAWAITRRDGLVMGFTDHDRDLSFGGVTFRADTGLSASALQQGTGLSVDNSEAIGALNDTALSEEDIEAGRFDGAEIVAWLVNWAAPEERQQVFRGTIGEMTRAAGAFRAELRGLSEVLNQPIGRVYRKPCGAVLGGAGCAVDLDQPGYRLEVEATEVTDLSTLRFPPLAGYAEGWFTHGRLEVRSGPAAGLMVPIKADRDTGEGREIELWTPLAASPGDGARYLLEAGCDKRFDTCGAKFDNILNYQGFPDIPGEDWLTVHPARSGGSGGGSRR</sequence>
<dbReference type="InterPro" id="IPR018964">
    <property type="entry name" value="Phage_phiJL001_Gp84_C"/>
</dbReference>
<dbReference type="InterPro" id="IPR011928">
    <property type="entry name" value="Phage_phiJL001_Gp84"/>
</dbReference>
<name>A0A1X6YQV5_9RHOB</name>
<dbReference type="RefSeq" id="WP_085886977.1">
    <property type="nucleotide sequence ID" value="NZ_FWFN01000002.1"/>
</dbReference>
<accession>A0A1X6YQV5</accession>
<dbReference type="Pfam" id="PF09931">
    <property type="entry name" value="Phage_phiJL001_Gp84_N"/>
    <property type="match status" value="1"/>
</dbReference>
<proteinExistence type="predicted"/>
<evidence type="ECO:0000259" key="1">
    <source>
        <dbReference type="Pfam" id="PF09356"/>
    </source>
</evidence>
<gene>
    <name evidence="2" type="ORF">PSM7751_01078</name>
</gene>
<evidence type="ECO:0000313" key="2">
    <source>
        <dbReference type="EMBL" id="SLN27819.1"/>
    </source>
</evidence>
<dbReference type="NCBIfam" id="TIGR02218">
    <property type="entry name" value="phg_TIGR02218"/>
    <property type="match status" value="1"/>
</dbReference>
<dbReference type="Proteomes" id="UP000193963">
    <property type="component" value="Unassembled WGS sequence"/>
</dbReference>
<keyword evidence="3" id="KW-1185">Reference proteome</keyword>
<dbReference type="Pfam" id="PF09356">
    <property type="entry name" value="Phage_BR0599"/>
    <property type="match status" value="1"/>
</dbReference>
<protein>
    <recommendedName>
        <fullName evidence="1">Bacteriophage phiJL001 Gp84 C-terminal domain-containing protein</fullName>
    </recommendedName>
</protein>
<dbReference type="AlphaFoldDB" id="A0A1X6YQV5"/>
<reference evidence="2 3" key="1">
    <citation type="submission" date="2017-03" db="EMBL/GenBank/DDBJ databases">
        <authorList>
            <person name="Afonso C.L."/>
            <person name="Miller P.J."/>
            <person name="Scott M.A."/>
            <person name="Spackman E."/>
            <person name="Goraichik I."/>
            <person name="Dimitrov K.M."/>
            <person name="Suarez D.L."/>
            <person name="Swayne D.E."/>
        </authorList>
    </citation>
    <scope>NUCLEOTIDE SEQUENCE [LARGE SCALE GENOMIC DNA]</scope>
    <source>
        <strain evidence="2 3">CECT 7751</strain>
    </source>
</reference>
<organism evidence="2 3">
    <name type="scientific">Pseudooceanicola marinus</name>
    <dbReference type="NCBI Taxonomy" id="396013"/>
    <lineage>
        <taxon>Bacteria</taxon>
        <taxon>Pseudomonadati</taxon>
        <taxon>Pseudomonadota</taxon>
        <taxon>Alphaproteobacteria</taxon>
        <taxon>Rhodobacterales</taxon>
        <taxon>Paracoccaceae</taxon>
        <taxon>Pseudooceanicola</taxon>
    </lineage>
</organism>
<feature type="domain" description="Bacteriophage phiJL001 Gp84 C-terminal" evidence="1">
    <location>
        <begin position="194"/>
        <end position="276"/>
    </location>
</feature>
<dbReference type="EMBL" id="FWFN01000002">
    <property type="protein sequence ID" value="SLN27819.1"/>
    <property type="molecule type" value="Genomic_DNA"/>
</dbReference>
<dbReference type="OrthoDB" id="1633386at2"/>
<evidence type="ECO:0000313" key="3">
    <source>
        <dbReference type="Proteomes" id="UP000193963"/>
    </source>
</evidence>